<feature type="transmembrane region" description="Helical" evidence="1">
    <location>
        <begin position="217"/>
        <end position="238"/>
    </location>
</feature>
<evidence type="ECO:0000256" key="1">
    <source>
        <dbReference type="SAM" id="Phobius"/>
    </source>
</evidence>
<evidence type="ECO:0008006" key="3">
    <source>
        <dbReference type="Google" id="ProtNLM"/>
    </source>
</evidence>
<dbReference type="EMBL" id="CACVAX010000022">
    <property type="protein sequence ID" value="CAA6809404.1"/>
    <property type="molecule type" value="Genomic_DNA"/>
</dbReference>
<feature type="transmembrane region" description="Helical" evidence="1">
    <location>
        <begin position="339"/>
        <end position="357"/>
    </location>
</feature>
<keyword evidence="1" id="KW-0472">Membrane</keyword>
<organism evidence="2">
    <name type="scientific">uncultured Sulfurovum sp</name>
    <dbReference type="NCBI Taxonomy" id="269237"/>
    <lineage>
        <taxon>Bacteria</taxon>
        <taxon>Pseudomonadati</taxon>
        <taxon>Campylobacterota</taxon>
        <taxon>Epsilonproteobacteria</taxon>
        <taxon>Campylobacterales</taxon>
        <taxon>Sulfurovaceae</taxon>
        <taxon>Sulfurovum</taxon>
        <taxon>environmental samples</taxon>
    </lineage>
</organism>
<feature type="transmembrane region" description="Helical" evidence="1">
    <location>
        <begin position="52"/>
        <end position="71"/>
    </location>
</feature>
<keyword evidence="1" id="KW-1133">Transmembrane helix</keyword>
<feature type="transmembrane region" description="Helical" evidence="1">
    <location>
        <begin position="78"/>
        <end position="94"/>
    </location>
</feature>
<feature type="transmembrane region" description="Helical" evidence="1">
    <location>
        <begin position="178"/>
        <end position="196"/>
    </location>
</feature>
<feature type="transmembrane region" description="Helical" evidence="1">
    <location>
        <begin position="314"/>
        <end position="332"/>
    </location>
</feature>
<feature type="transmembrane region" description="Helical" evidence="1">
    <location>
        <begin position="250"/>
        <end position="271"/>
    </location>
</feature>
<accession>A0A6S6STG3</accession>
<reference evidence="2" key="1">
    <citation type="submission" date="2020-01" db="EMBL/GenBank/DDBJ databases">
        <authorList>
            <person name="Meier V. D."/>
            <person name="Meier V D."/>
        </authorList>
    </citation>
    <scope>NUCLEOTIDE SEQUENCE</scope>
    <source>
        <strain evidence="2">HLG_WM_MAG_04</strain>
    </source>
</reference>
<feature type="transmembrane region" description="Helical" evidence="1">
    <location>
        <begin position="283"/>
        <end position="302"/>
    </location>
</feature>
<keyword evidence="1" id="KW-0812">Transmembrane</keyword>
<protein>
    <recommendedName>
        <fullName evidence="3">DUF4153 domain-containing protein</fullName>
    </recommendedName>
</protein>
<feature type="transmembrane region" description="Helical" evidence="1">
    <location>
        <begin position="21"/>
        <end position="40"/>
    </location>
</feature>
<proteinExistence type="predicted"/>
<feature type="transmembrane region" description="Helical" evidence="1">
    <location>
        <begin position="145"/>
        <end position="166"/>
    </location>
</feature>
<gene>
    <name evidence="2" type="ORF">HELGO_WM16029</name>
</gene>
<dbReference type="AlphaFoldDB" id="A0A6S6STG3"/>
<sequence>MHFFFETIDRWSYKILEVFKRFPLAILSSFMVTIIFMILVEVGEKIDGNFIVLANKLVLVLSLGIFLFPALHLLSKKLWFKIAGILLLLVYYYYLPSNVFNSTTIMHHFLLIFALCFMFLWAPFMDIRISNQNIWEWTQTIVQNLLVSLLLSLVFFIMFYITMYALEVLFSVSLAQRHYLQFALFILGIFTTLSFFSKMPRYIMLVQKNRYADIGLVFTKYILTPSFLIYFLILFAYIIKILISKGYQEINIDLLVLGYTFITIGTYMHWTPLWDDANKKFRALIWGSLFVLSVIVGISIYIRTLETSLDEYYLMSLFTLWLGLISLYFLFIKNASYKWLFFSISLLIVISQSQQLIDISLELYDKALTFI</sequence>
<name>A0A6S6STG3_9BACT</name>
<evidence type="ECO:0000313" key="2">
    <source>
        <dbReference type="EMBL" id="CAA6809404.1"/>
    </source>
</evidence>
<feature type="transmembrane region" description="Helical" evidence="1">
    <location>
        <begin position="106"/>
        <end position="124"/>
    </location>
</feature>